<feature type="compositionally biased region" description="Low complexity" evidence="1">
    <location>
        <begin position="10"/>
        <end position="23"/>
    </location>
</feature>
<reference evidence="3 4" key="1">
    <citation type="submission" date="2019-01" db="EMBL/GenBank/DDBJ databases">
        <title>Draft genome sequence of Psathyrella aberdarensis IHI B618.</title>
        <authorList>
            <person name="Buettner E."/>
            <person name="Kellner H."/>
        </authorList>
    </citation>
    <scope>NUCLEOTIDE SEQUENCE [LARGE SCALE GENOMIC DNA]</scope>
    <source>
        <strain evidence="3 4">IHI B618</strain>
    </source>
</reference>
<feature type="domain" description="DUF6532" evidence="2">
    <location>
        <begin position="271"/>
        <end position="478"/>
    </location>
</feature>
<feature type="compositionally biased region" description="Basic residues" evidence="1">
    <location>
        <begin position="55"/>
        <end position="67"/>
    </location>
</feature>
<dbReference type="OrthoDB" id="3225557at2759"/>
<dbReference type="Proteomes" id="UP000290288">
    <property type="component" value="Unassembled WGS sequence"/>
</dbReference>
<feature type="region of interest" description="Disordered" evidence="1">
    <location>
        <begin position="1"/>
        <end position="256"/>
    </location>
</feature>
<feature type="compositionally biased region" description="Polar residues" evidence="1">
    <location>
        <begin position="221"/>
        <end position="236"/>
    </location>
</feature>
<evidence type="ECO:0000256" key="1">
    <source>
        <dbReference type="SAM" id="MobiDB-lite"/>
    </source>
</evidence>
<comment type="caution">
    <text evidence="3">The sequence shown here is derived from an EMBL/GenBank/DDBJ whole genome shotgun (WGS) entry which is preliminary data.</text>
</comment>
<accession>A0A4Q2DM79</accession>
<dbReference type="EMBL" id="SDEE01000156">
    <property type="protein sequence ID" value="RXW20302.1"/>
    <property type="molecule type" value="Genomic_DNA"/>
</dbReference>
<name>A0A4Q2DM79_9AGAR</name>
<evidence type="ECO:0000259" key="2">
    <source>
        <dbReference type="Pfam" id="PF20149"/>
    </source>
</evidence>
<dbReference type="STRING" id="2316362.A0A4Q2DM79"/>
<feature type="compositionally biased region" description="Polar residues" evidence="1">
    <location>
        <begin position="44"/>
        <end position="53"/>
    </location>
</feature>
<dbReference type="Pfam" id="PF20149">
    <property type="entry name" value="DUF6532"/>
    <property type="match status" value="1"/>
</dbReference>
<evidence type="ECO:0000313" key="4">
    <source>
        <dbReference type="Proteomes" id="UP000290288"/>
    </source>
</evidence>
<gene>
    <name evidence="3" type="ORF">EST38_g5563</name>
</gene>
<organism evidence="3 4">
    <name type="scientific">Candolleomyces aberdarensis</name>
    <dbReference type="NCBI Taxonomy" id="2316362"/>
    <lineage>
        <taxon>Eukaryota</taxon>
        <taxon>Fungi</taxon>
        <taxon>Dikarya</taxon>
        <taxon>Basidiomycota</taxon>
        <taxon>Agaricomycotina</taxon>
        <taxon>Agaricomycetes</taxon>
        <taxon>Agaricomycetidae</taxon>
        <taxon>Agaricales</taxon>
        <taxon>Agaricineae</taxon>
        <taxon>Psathyrellaceae</taxon>
        <taxon>Candolleomyces</taxon>
    </lineage>
</organism>
<dbReference type="AlphaFoldDB" id="A0A4Q2DM79"/>
<keyword evidence="4" id="KW-1185">Reference proteome</keyword>
<feature type="compositionally biased region" description="Basic and acidic residues" evidence="1">
    <location>
        <begin position="78"/>
        <end position="95"/>
    </location>
</feature>
<evidence type="ECO:0000313" key="3">
    <source>
        <dbReference type="EMBL" id="RXW20302.1"/>
    </source>
</evidence>
<feature type="compositionally biased region" description="Basic and acidic residues" evidence="1">
    <location>
        <begin position="131"/>
        <end position="141"/>
    </location>
</feature>
<feature type="compositionally biased region" description="Acidic residues" evidence="1">
    <location>
        <begin position="96"/>
        <end position="123"/>
    </location>
</feature>
<dbReference type="InterPro" id="IPR045341">
    <property type="entry name" value="DUF6532"/>
</dbReference>
<sequence>MRELRNRKTQGALSGSSNSSKQGQNGGAAIAPAKLPSSKKRPRTNSQTESVQPLNKKKTRQAAKSHQRVQSQQLPPSKSEKRNRNTHIEANQGRDESEELDSDNEEQDELEIQPGEDEEDYEGVDLLNSFERPEWPQDNSRKNHKKSAGQSSASKQPHGQQEDDEMEARISDVEGSGNGQKSSLTARQRKRQADEQLEWLNHRRSSSTSSQIPSEDESAHHPQSSDNNTEEPSSYSGDPDSVDIILPRGSQHPLLKQQSPRVARVLRRAFAVAEYRIAFRTPYPPLDDLARYFRDVLRAGAREVDDDELAHQIKTDAVYGNRLARLVKPRFNQYRRDIRLHAKGEAKAAYRLNSDPDCAERVNKLLLSDTFVYGIDHRGVAKNTEPYRHPAIIGMIQFFFKDSRAVGRSRSQNFVSSFTEEEDMTRSAEKEIPIAMLAFSAAMLRSELLLWKLGSRQTVKFDADQHSTTYDHHVSALGELKQRFPVKFHRLMHFLHTQASSTLTPASDGCEGGGVLSQLGWEDDSE</sequence>
<protein>
    <recommendedName>
        <fullName evidence="2">DUF6532 domain-containing protein</fullName>
    </recommendedName>
</protein>
<proteinExistence type="predicted"/>